<dbReference type="InterPro" id="IPR026444">
    <property type="entry name" value="Secre_tail"/>
</dbReference>
<dbReference type="AlphaFoldDB" id="A0A6N6RI11"/>
<proteinExistence type="predicted"/>
<comment type="caution">
    <text evidence="4">The sequence shown here is derived from an EMBL/GenBank/DDBJ whole genome shotgun (WGS) entry which is preliminary data.</text>
</comment>
<protein>
    <submittedName>
        <fullName evidence="4">T9SS type A sorting domain-containing protein</fullName>
    </submittedName>
</protein>
<gene>
    <name evidence="4" type="ORF">F8C67_07530</name>
</gene>
<organism evidence="4 5">
    <name type="scientific">Phaeocystidibacter luteus</name>
    <dbReference type="NCBI Taxonomy" id="911197"/>
    <lineage>
        <taxon>Bacteria</taxon>
        <taxon>Pseudomonadati</taxon>
        <taxon>Bacteroidota</taxon>
        <taxon>Flavobacteriia</taxon>
        <taxon>Flavobacteriales</taxon>
        <taxon>Phaeocystidibacteraceae</taxon>
        <taxon>Phaeocystidibacter</taxon>
    </lineage>
</organism>
<dbReference type="OrthoDB" id="631648at2"/>
<dbReference type="Proteomes" id="UP000468650">
    <property type="component" value="Unassembled WGS sequence"/>
</dbReference>
<dbReference type="NCBIfam" id="TIGR04183">
    <property type="entry name" value="Por_Secre_tail"/>
    <property type="match status" value="1"/>
</dbReference>
<name>A0A6N6RI11_9FLAO</name>
<sequence>MTMKKLLLSLVVALVSLSSYGTHIKGGQIYWDALGNNQYDVYVELIRDPSGISMPANVTIDVGSTSVSAAMQTFNKFPAGCGAMDGYEVYIYKATNITMNVTAGSNLVVAYDECCRPITDNVSGSGNLYIESVLHAAGANLSSPRFDLYNHYDENGKRLFLPVINPEGLSTSLSMAEPLVNAATGVTFNTGYSISNPTSPNDVLIGNTFYVGTTTQGAYIAGFDVTGTDANGQTTSVVQADIRIVTSTAPGSTNSNPNIALTNASGWSTQDSILYSTNGLPGDSIYFRIQATDSDMNPNMTPQQITAELRGGGSLPGNALLSPLAPQSGLVSTLTNNTEFLWVVPQGAAGTYQFAVYITDDNCPRNGVNSLQFEVNVSSIDVDTFGICTGGVVALQAPTSGSTYAWAPATGLSSTNTAVTIASPSATTTYTCHVDGNLVAEYTVEVNAPVKPLGSQPQPNQIELTNVSSFDNHAFLYGYVPFSFNSTIVTISNSGVYHIVGQKGGCLTISDSIVVATDSASGVYLIDNPLSGDDFTVFDDQSIYSMDITIGGHDATLAVEEIVIPGATMSGKTGGVRLIVADGTGLTQTVNGVQAGDEAVSFDLPQVAYLIQSSANPKLTLVIDSGALELPLLEAQSMPYSINNLSVVSSTTTTRGAMSTSGDIVPFIFKGTFEVGIDENELESVLIYPQPAEDFIQIDGVEGELEYKIIDMNGRVLAHGTTETNRIDVSAIQTGMYILSLSNEHAQRNVNVVIR</sequence>
<feature type="domain" description="Secretion system C-terminal sorting" evidence="3">
    <location>
        <begin position="687"/>
        <end position="748"/>
    </location>
</feature>
<evidence type="ECO:0000313" key="4">
    <source>
        <dbReference type="EMBL" id="KAB2810079.1"/>
    </source>
</evidence>
<dbReference type="EMBL" id="WBVO01000005">
    <property type="protein sequence ID" value="KAB2810079.1"/>
    <property type="molecule type" value="Genomic_DNA"/>
</dbReference>
<feature type="chain" id="PRO_5027019840" evidence="2">
    <location>
        <begin position="22"/>
        <end position="755"/>
    </location>
</feature>
<feature type="signal peptide" evidence="2">
    <location>
        <begin position="1"/>
        <end position="21"/>
    </location>
</feature>
<evidence type="ECO:0000256" key="2">
    <source>
        <dbReference type="SAM" id="SignalP"/>
    </source>
</evidence>
<dbReference type="Pfam" id="PF18962">
    <property type="entry name" value="Por_Secre_tail"/>
    <property type="match status" value="1"/>
</dbReference>
<evidence type="ECO:0000313" key="5">
    <source>
        <dbReference type="Proteomes" id="UP000468650"/>
    </source>
</evidence>
<evidence type="ECO:0000259" key="3">
    <source>
        <dbReference type="Pfam" id="PF18962"/>
    </source>
</evidence>
<evidence type="ECO:0000256" key="1">
    <source>
        <dbReference type="ARBA" id="ARBA00022729"/>
    </source>
</evidence>
<keyword evidence="5" id="KW-1185">Reference proteome</keyword>
<accession>A0A6N6RI11</accession>
<reference evidence="4 5" key="1">
    <citation type="submission" date="2019-09" db="EMBL/GenBank/DDBJ databases">
        <title>Genomes of family Cryomorphaceae.</title>
        <authorList>
            <person name="Bowman J.P."/>
        </authorList>
    </citation>
    <scope>NUCLEOTIDE SEQUENCE [LARGE SCALE GENOMIC DNA]</scope>
    <source>
        <strain evidence="4 5">LMG 25704</strain>
    </source>
</reference>
<keyword evidence="1 2" id="KW-0732">Signal</keyword>